<evidence type="ECO:0008006" key="5">
    <source>
        <dbReference type="Google" id="ProtNLM"/>
    </source>
</evidence>
<reference evidence="4" key="1">
    <citation type="submission" date="2018-05" db="EMBL/GenBank/DDBJ databases">
        <authorList>
            <person name="Lanie J.A."/>
            <person name="Ng W.-L."/>
            <person name="Kazmierczak K.M."/>
            <person name="Andrzejewski T.M."/>
            <person name="Davidsen T.M."/>
            <person name="Wayne K.J."/>
            <person name="Tettelin H."/>
            <person name="Glass J.I."/>
            <person name="Rusch D."/>
            <person name="Podicherti R."/>
            <person name="Tsui H.-C.T."/>
            <person name="Winkler M.E."/>
        </authorList>
    </citation>
    <scope>NUCLEOTIDE SEQUENCE</scope>
</reference>
<dbReference type="Gene3D" id="3.40.50.10700">
    <property type="entry name" value="AF0625-like"/>
    <property type="match status" value="1"/>
</dbReference>
<keyword evidence="3" id="KW-0862">Zinc</keyword>
<dbReference type="PANTHER" id="PTHR34667:SF1">
    <property type="entry name" value="D-AMINOACYL-TRNA DEACYLASE"/>
    <property type="match status" value="1"/>
</dbReference>
<dbReference type="Gene3D" id="3.40.630.50">
    <property type="entry name" value="AF0625-like"/>
    <property type="match status" value="1"/>
</dbReference>
<evidence type="ECO:0000313" key="4">
    <source>
        <dbReference type="EMBL" id="SUZ81746.1"/>
    </source>
</evidence>
<dbReference type="PANTHER" id="PTHR34667">
    <property type="entry name" value="D-AMINOACYL-TRNA DEACYLASE"/>
    <property type="match status" value="1"/>
</dbReference>
<dbReference type="InterPro" id="IPR018033">
    <property type="entry name" value="Deacylase_DtdA_archaea"/>
</dbReference>
<evidence type="ECO:0000256" key="3">
    <source>
        <dbReference type="ARBA" id="ARBA00022833"/>
    </source>
</evidence>
<protein>
    <recommendedName>
        <fullName evidence="5">D-tyrosyl-tRNA(Tyr) deacylase</fullName>
    </recommendedName>
</protein>
<organism evidence="4">
    <name type="scientific">marine metagenome</name>
    <dbReference type="NCBI Taxonomy" id="408172"/>
    <lineage>
        <taxon>unclassified sequences</taxon>
        <taxon>metagenomes</taxon>
        <taxon>ecological metagenomes</taxon>
    </lineage>
</organism>
<accession>A0A381QQU9</accession>
<evidence type="ECO:0000256" key="1">
    <source>
        <dbReference type="ARBA" id="ARBA00022723"/>
    </source>
</evidence>
<dbReference type="SUPFAM" id="SSF142535">
    <property type="entry name" value="AF0625-like"/>
    <property type="match status" value="1"/>
</dbReference>
<sequence>MVTLLLASRQDVASMSLFASVRVLGGWGEPEQLLHGTVYRHDDRAVDLLLINELHIHADNIDAVHESATGFNVEEVLVLSRHVSASKTPALTLHAIGVPGEVPHGEPGQAGGVKGRIVPPSPRFGALFRTMSALAVDRGLDDEYDLTLETTHHGPTLTKPTLYIEIGSTSDQWEDERAARVWADALSACLGLSGGNQMGTWQGHGDVMIGLGGGHYAPRHKAVISQTDVWVSHLLASYALAFDEPTIEGELPTGSWKHAVIVAIEATRIAFPGGSVFAHLDRKSFKGWQRQALASLLFGLDVPIRRGKQIP</sequence>
<dbReference type="PIRSF" id="PIRSF016210">
    <property type="entry name" value="UCP016210"/>
    <property type="match status" value="1"/>
</dbReference>
<keyword evidence="1" id="KW-0479">Metal-binding</keyword>
<evidence type="ECO:0000256" key="2">
    <source>
        <dbReference type="ARBA" id="ARBA00022801"/>
    </source>
</evidence>
<dbReference type="AlphaFoldDB" id="A0A381QQU9"/>
<dbReference type="GO" id="GO:0051499">
    <property type="term" value="F:D-aminoacyl-tRNA deacylase activity"/>
    <property type="evidence" value="ECO:0007669"/>
    <property type="project" value="InterPro"/>
</dbReference>
<dbReference type="Pfam" id="PF04414">
    <property type="entry name" value="tRNA_deacylase"/>
    <property type="match status" value="1"/>
</dbReference>
<gene>
    <name evidence="4" type="ORF">METZ01_LOCUS34600</name>
</gene>
<dbReference type="GO" id="GO:0019478">
    <property type="term" value="P:D-amino acid catabolic process"/>
    <property type="evidence" value="ECO:0007669"/>
    <property type="project" value="InterPro"/>
</dbReference>
<name>A0A381QQU9_9ZZZZ</name>
<keyword evidence="2" id="KW-0378">Hydrolase</keyword>
<dbReference type="GO" id="GO:0046872">
    <property type="term" value="F:metal ion binding"/>
    <property type="evidence" value="ECO:0007669"/>
    <property type="project" value="UniProtKB-KW"/>
</dbReference>
<dbReference type="InterPro" id="IPR007508">
    <property type="entry name" value="DtdA"/>
</dbReference>
<dbReference type="EMBL" id="UINC01001481">
    <property type="protein sequence ID" value="SUZ81746.1"/>
    <property type="molecule type" value="Genomic_DNA"/>
</dbReference>
<proteinExistence type="predicted"/>